<accession>A0ABS8IDQ1</accession>
<dbReference type="Proteomes" id="UP001199525">
    <property type="component" value="Unassembled WGS sequence"/>
</dbReference>
<sequence length="449" mass="50369">MRNVKVSKLWDQLHSSYWFIPAVMAVIATVLAFTMLYLDRTSKVEIDYWWVYNGGADGARSLLGSVAGSMISVAATAFSITIVALQLAASNFGPRLLRNFMHDTGNQIVLGTFISTFIYCLLVLRTIHGEGDGYEKYVPQLAVTVGTLLAIISIGVLIYFIHHASTIIQASNVIQNVSADLHSAIERLFPKKIGRNEPEDSLGVEEIPMFFEEEALPIRASGTGYLQAIDDEELMKIACKHNLLIRLKVKPGKFLVQGSDLVLLFPGERVNLKLAKKINDAFILGKERTEQQDIEFPIDQLVEIALRAISPGINDPFTAIRCIDRISAGLCHLAQRDFPSPYRYDNNNKLRFIAEGADFKGLVDRAFNQIRQYGKSDAGVTIRLLEAIAVIATYTNNSKYQASLRHHADMILQDSREGLSQEQDYKDVEERYYQVIKNINNDDTNKSWD</sequence>
<feature type="transmembrane region" description="Helical" evidence="1">
    <location>
        <begin position="139"/>
        <end position="161"/>
    </location>
</feature>
<dbReference type="Pfam" id="PF10011">
    <property type="entry name" value="DUF2254"/>
    <property type="match status" value="1"/>
</dbReference>
<evidence type="ECO:0000256" key="1">
    <source>
        <dbReference type="SAM" id="Phobius"/>
    </source>
</evidence>
<organism evidence="2 3">
    <name type="scientific">Nostoc favosum CHAB5714</name>
    <dbReference type="NCBI Taxonomy" id="2780399"/>
    <lineage>
        <taxon>Bacteria</taxon>
        <taxon>Bacillati</taxon>
        <taxon>Cyanobacteriota</taxon>
        <taxon>Cyanophyceae</taxon>
        <taxon>Nostocales</taxon>
        <taxon>Nostocaceae</taxon>
        <taxon>Nostoc</taxon>
        <taxon>Nostoc favosum</taxon>
    </lineage>
</organism>
<keyword evidence="3" id="KW-1185">Reference proteome</keyword>
<dbReference type="InterPro" id="IPR018723">
    <property type="entry name" value="DUF2254_membrane"/>
</dbReference>
<evidence type="ECO:0000313" key="3">
    <source>
        <dbReference type="Proteomes" id="UP001199525"/>
    </source>
</evidence>
<dbReference type="EMBL" id="JAIVFQ010000048">
    <property type="protein sequence ID" value="MCC5602337.1"/>
    <property type="molecule type" value="Genomic_DNA"/>
</dbReference>
<evidence type="ECO:0000313" key="2">
    <source>
        <dbReference type="EMBL" id="MCC5602337.1"/>
    </source>
</evidence>
<reference evidence="2 3" key="1">
    <citation type="journal article" date="2021" name="Microorganisms">
        <title>Genome Evolution of Filamentous Cyanobacterium Nostoc Species: From Facultative Symbiosis to Free Living.</title>
        <authorList>
            <person name="Huo D."/>
            <person name="Li H."/>
            <person name="Cai F."/>
            <person name="Guo X."/>
            <person name="Qiao Z."/>
            <person name="Wang W."/>
            <person name="Yu G."/>
            <person name="Li R."/>
        </authorList>
    </citation>
    <scope>NUCLEOTIDE SEQUENCE [LARGE SCALE GENOMIC DNA]</scope>
    <source>
        <strain evidence="2 3">CHAB 5714</strain>
    </source>
</reference>
<proteinExistence type="predicted"/>
<keyword evidence="1" id="KW-0472">Membrane</keyword>
<feature type="transmembrane region" description="Helical" evidence="1">
    <location>
        <begin position="17"/>
        <end position="38"/>
    </location>
</feature>
<keyword evidence="1" id="KW-1133">Transmembrane helix</keyword>
<comment type="caution">
    <text evidence="2">The sequence shown here is derived from an EMBL/GenBank/DDBJ whole genome shotgun (WGS) entry which is preliminary data.</text>
</comment>
<feature type="transmembrane region" description="Helical" evidence="1">
    <location>
        <begin position="62"/>
        <end position="88"/>
    </location>
</feature>
<protein>
    <submittedName>
        <fullName evidence="2">DUF2254 domain-containing protein</fullName>
    </submittedName>
</protein>
<feature type="transmembrane region" description="Helical" evidence="1">
    <location>
        <begin position="108"/>
        <end position="127"/>
    </location>
</feature>
<gene>
    <name evidence="2" type="ORF">LC586_24865</name>
</gene>
<dbReference type="RefSeq" id="WP_229487296.1">
    <property type="nucleotide sequence ID" value="NZ_JAIVFQ010000048.1"/>
</dbReference>
<keyword evidence="1" id="KW-0812">Transmembrane</keyword>
<name>A0ABS8IDQ1_9NOSO</name>